<dbReference type="OrthoDB" id="4143160at2759"/>
<gene>
    <name evidence="1" type="ORF">B0A52_05139</name>
</gene>
<dbReference type="EMBL" id="NAJM01000017">
    <property type="protein sequence ID" value="RVX71567.1"/>
    <property type="molecule type" value="Genomic_DNA"/>
</dbReference>
<evidence type="ECO:0000313" key="1">
    <source>
        <dbReference type="EMBL" id="RVX71567.1"/>
    </source>
</evidence>
<organism evidence="1 2">
    <name type="scientific">Exophiala mesophila</name>
    <name type="common">Black yeast-like fungus</name>
    <dbReference type="NCBI Taxonomy" id="212818"/>
    <lineage>
        <taxon>Eukaryota</taxon>
        <taxon>Fungi</taxon>
        <taxon>Dikarya</taxon>
        <taxon>Ascomycota</taxon>
        <taxon>Pezizomycotina</taxon>
        <taxon>Eurotiomycetes</taxon>
        <taxon>Chaetothyriomycetidae</taxon>
        <taxon>Chaetothyriales</taxon>
        <taxon>Herpotrichiellaceae</taxon>
        <taxon>Exophiala</taxon>
    </lineage>
</organism>
<accession>A0A438N7F5</accession>
<proteinExistence type="predicted"/>
<protein>
    <recommendedName>
        <fullName evidence="3">SMP-30/Gluconolactonase/LRE-like region domain-containing protein</fullName>
    </recommendedName>
</protein>
<name>A0A438N7F5_EXOME</name>
<evidence type="ECO:0008006" key="3">
    <source>
        <dbReference type="Google" id="ProtNLM"/>
    </source>
</evidence>
<comment type="caution">
    <text evidence="1">The sequence shown here is derived from an EMBL/GenBank/DDBJ whole genome shotgun (WGS) entry which is preliminary data.</text>
</comment>
<sequence>MGSIQDIGRAKITGDFTVHIPKLYPEKGVYVEPLHEIWFGSLFNGSVARYNLTTKEYEYISIPDVTGKDGYCVCGVTFDAKYSKVWVMVALYTVWDTPGQNLVIDDVDLTPLENVAFEMNGGHKVSGWGDQVCDADGNVFAVAVWGNVIGRWDAVTKKASVYYAEPNPLIVPFSAYTGIENYRDQLLILYNVEYGRIETFDLKAPSGTPRIPAISNWDRRAGMKIGGDALLLPQKYDGKVLLMGDNGEGAGAPPQGVRVFLSKDDWATVKYLGFVDTTREDGGFPTWGYEIQGSIYVSMMYFAEGAPPGPVFMRPGNREAFPQLDITQKVHELVAKEL</sequence>
<reference evidence="1 2" key="1">
    <citation type="submission" date="2017-03" db="EMBL/GenBank/DDBJ databases">
        <title>Genomes of endolithic fungi from Antarctica.</title>
        <authorList>
            <person name="Coleine C."/>
            <person name="Masonjones S."/>
            <person name="Stajich J.E."/>
        </authorList>
    </citation>
    <scope>NUCLEOTIDE SEQUENCE [LARGE SCALE GENOMIC DNA]</scope>
    <source>
        <strain evidence="1 2">CCFEE 6314</strain>
    </source>
</reference>
<dbReference type="AlphaFoldDB" id="A0A438N7F5"/>
<dbReference type="SUPFAM" id="SSF63829">
    <property type="entry name" value="Calcium-dependent phosphotriesterase"/>
    <property type="match status" value="1"/>
</dbReference>
<evidence type="ECO:0000313" key="2">
    <source>
        <dbReference type="Proteomes" id="UP000288859"/>
    </source>
</evidence>
<dbReference type="Proteomes" id="UP000288859">
    <property type="component" value="Unassembled WGS sequence"/>
</dbReference>